<feature type="region of interest" description="Disordered" evidence="1">
    <location>
        <begin position="150"/>
        <end position="183"/>
    </location>
</feature>
<organism evidence="3">
    <name type="scientific">Timema californicum</name>
    <name type="common">California timema</name>
    <name type="synonym">Walking stick</name>
    <dbReference type="NCBI Taxonomy" id="61474"/>
    <lineage>
        <taxon>Eukaryota</taxon>
        <taxon>Metazoa</taxon>
        <taxon>Ecdysozoa</taxon>
        <taxon>Arthropoda</taxon>
        <taxon>Hexapoda</taxon>
        <taxon>Insecta</taxon>
        <taxon>Pterygota</taxon>
        <taxon>Neoptera</taxon>
        <taxon>Polyneoptera</taxon>
        <taxon>Phasmatodea</taxon>
        <taxon>Timematodea</taxon>
        <taxon>Timematoidea</taxon>
        <taxon>Timematidae</taxon>
        <taxon>Timema</taxon>
    </lineage>
</organism>
<sequence length="209" mass="23441">MLPTYKQPPLMSPPPPPVPQETHFEQVEDALQQKTWEELGCVLGEMVISSDKYEVKLISKSMFEVRMVLVIRNFQQRDEGSYRCIAKNSLGEVESNIRLYDIPGPTRRVFQQPRYDEEDYIDQYGSAEQETDEELSNTVAMRPPSSLGNSASGLLPTLGPPALGTHNTYTENQVPGPPARDDGCSGLLSGPRWLIGAVVVLLCRLWRTF</sequence>
<dbReference type="SUPFAM" id="SSF48726">
    <property type="entry name" value="Immunoglobulin"/>
    <property type="match status" value="1"/>
</dbReference>
<evidence type="ECO:0000259" key="2">
    <source>
        <dbReference type="Pfam" id="PF07679"/>
    </source>
</evidence>
<name>A0A7R9J256_TIMCA</name>
<dbReference type="InterPro" id="IPR013098">
    <property type="entry name" value="Ig_I-set"/>
</dbReference>
<dbReference type="EMBL" id="OE180451">
    <property type="protein sequence ID" value="CAD7571323.1"/>
    <property type="molecule type" value="Genomic_DNA"/>
</dbReference>
<dbReference type="InterPro" id="IPR013783">
    <property type="entry name" value="Ig-like_fold"/>
</dbReference>
<feature type="domain" description="Immunoglobulin I-set" evidence="2">
    <location>
        <begin position="65"/>
        <end position="99"/>
    </location>
</feature>
<gene>
    <name evidence="3" type="ORF">TCMB3V08_LOCUS3999</name>
</gene>
<proteinExistence type="predicted"/>
<reference evidence="3" key="1">
    <citation type="submission" date="2020-11" db="EMBL/GenBank/DDBJ databases">
        <authorList>
            <person name="Tran Van P."/>
        </authorList>
    </citation>
    <scope>NUCLEOTIDE SEQUENCE</scope>
</reference>
<dbReference type="AlphaFoldDB" id="A0A7R9J256"/>
<dbReference type="Gene3D" id="2.60.40.10">
    <property type="entry name" value="Immunoglobulins"/>
    <property type="match status" value="1"/>
</dbReference>
<evidence type="ECO:0000256" key="1">
    <source>
        <dbReference type="SAM" id="MobiDB-lite"/>
    </source>
</evidence>
<feature type="region of interest" description="Disordered" evidence="1">
    <location>
        <begin position="1"/>
        <end position="21"/>
    </location>
</feature>
<feature type="compositionally biased region" description="Low complexity" evidence="1">
    <location>
        <begin position="150"/>
        <end position="165"/>
    </location>
</feature>
<dbReference type="InterPro" id="IPR036179">
    <property type="entry name" value="Ig-like_dom_sf"/>
</dbReference>
<dbReference type="Pfam" id="PF07679">
    <property type="entry name" value="I-set"/>
    <property type="match status" value="1"/>
</dbReference>
<accession>A0A7R9J256</accession>
<evidence type="ECO:0000313" key="3">
    <source>
        <dbReference type="EMBL" id="CAD7571323.1"/>
    </source>
</evidence>
<feature type="compositionally biased region" description="Pro residues" evidence="1">
    <location>
        <begin position="10"/>
        <end position="19"/>
    </location>
</feature>
<protein>
    <submittedName>
        <fullName evidence="3">(California timema) hypothetical protein</fullName>
    </submittedName>
</protein>